<proteinExistence type="predicted"/>
<dbReference type="InterPro" id="IPR029033">
    <property type="entry name" value="His_PPase_superfam"/>
</dbReference>
<reference evidence="1" key="1">
    <citation type="submission" date="2016-10" db="EMBL/GenBank/DDBJ databases">
        <authorList>
            <person name="de Groot N.N."/>
        </authorList>
    </citation>
    <scope>NUCLEOTIDE SEQUENCE</scope>
</reference>
<dbReference type="EMBL" id="FPKX01000036">
    <property type="protein sequence ID" value="SFZ98189.1"/>
    <property type="molecule type" value="Genomic_DNA"/>
</dbReference>
<dbReference type="Pfam" id="PF00300">
    <property type="entry name" value="His_Phos_1"/>
    <property type="match status" value="1"/>
</dbReference>
<evidence type="ECO:0008006" key="2">
    <source>
        <dbReference type="Google" id="ProtNLM"/>
    </source>
</evidence>
<protein>
    <recommendedName>
        <fullName evidence="2">Phosphoglycerate mutase</fullName>
    </recommendedName>
</protein>
<dbReference type="AlphaFoldDB" id="A0A1W1EDQ8"/>
<dbReference type="Gene3D" id="3.40.50.1240">
    <property type="entry name" value="Phosphoglycerate mutase-like"/>
    <property type="match status" value="1"/>
</dbReference>
<dbReference type="InterPro" id="IPR013078">
    <property type="entry name" value="His_Pase_superF_clade-1"/>
</dbReference>
<dbReference type="SUPFAM" id="SSF53254">
    <property type="entry name" value="Phosphoglycerate mutase-like"/>
    <property type="match status" value="1"/>
</dbReference>
<dbReference type="CDD" id="cd07067">
    <property type="entry name" value="HP_PGM_like"/>
    <property type="match status" value="1"/>
</dbReference>
<sequence length="184" mass="21153">MSQIILVRHAEVKIDNPLIYSSQMKTWIEKYNTTAIDVTEISDELKTLVENADILLTSGLSRTKETLKIFNKEPDYSHIVFNEAELPYSDLTLFKIPANIWTIFFRIAWLLGYSNHSESYKEAKIRAEIAADKLIDFTNQYKNILFVGHGVMNRLIIKALRKRGLVLKEKIGSGNLGYTIMESH</sequence>
<gene>
    <name evidence="1" type="ORF">MNB_SV-5-1495</name>
</gene>
<accession>A0A1W1EDQ8</accession>
<evidence type="ECO:0000313" key="1">
    <source>
        <dbReference type="EMBL" id="SFZ98189.1"/>
    </source>
</evidence>
<organism evidence="1">
    <name type="scientific">hydrothermal vent metagenome</name>
    <dbReference type="NCBI Taxonomy" id="652676"/>
    <lineage>
        <taxon>unclassified sequences</taxon>
        <taxon>metagenomes</taxon>
        <taxon>ecological metagenomes</taxon>
    </lineage>
</organism>
<name>A0A1W1EDQ8_9ZZZZ</name>